<dbReference type="EMBL" id="CATQJL010000001">
    <property type="protein sequence ID" value="CAJ0588207.1"/>
    <property type="molecule type" value="Genomic_DNA"/>
</dbReference>
<evidence type="ECO:0000313" key="1">
    <source>
        <dbReference type="EMBL" id="CAJ0588207.1"/>
    </source>
</evidence>
<dbReference type="AlphaFoldDB" id="A0AA36DIF3"/>
<comment type="caution">
    <text evidence="1">The sequence shown here is derived from an EMBL/GenBank/DDBJ whole genome shotgun (WGS) entry which is preliminary data.</text>
</comment>
<protein>
    <recommendedName>
        <fullName evidence="3">Endonuclease/exonuclease/phosphatase domain-containing protein</fullName>
    </recommendedName>
</protein>
<name>A0AA36DIF3_CYLNA</name>
<sequence length="287" mass="32737">MGRTLIIRGKKVPSRSVGGVGFVVHPSIVHLVDSHEILSSRLGILQLHPPRQKTISIINCYSPTSAADDSELDAFYEDVEEVVRNEKSFHKFIVGDFNAKIEMPLENEYRIGKFGYGLRNENGNGLVGLLSAARLFHGNSIFMKTEHCRWTWESPNGTTHAEIEHILINRRWSLLDVSVVPFFCIGSDHRLLRAKVRFSRRLEKLEELISSCDWPIEEEPTYDYDRLLKGLRACGECASVTSEKNVERMSKTTKEMLERRRFLRQDPNATHLEQLITNASCSLEPAL</sequence>
<dbReference type="PANTHER" id="PTHR23227">
    <property type="entry name" value="BUCENTAUR RELATED"/>
    <property type="match status" value="1"/>
</dbReference>
<gene>
    <name evidence="1" type="ORF">CYNAS_LOCUS190</name>
</gene>
<evidence type="ECO:0008006" key="3">
    <source>
        <dbReference type="Google" id="ProtNLM"/>
    </source>
</evidence>
<dbReference type="SUPFAM" id="SSF56219">
    <property type="entry name" value="DNase I-like"/>
    <property type="match status" value="1"/>
</dbReference>
<dbReference type="Gene3D" id="3.60.10.10">
    <property type="entry name" value="Endonuclease/exonuclease/phosphatase"/>
    <property type="match status" value="1"/>
</dbReference>
<dbReference type="InterPro" id="IPR027124">
    <property type="entry name" value="Swc5/CFDP1/2"/>
</dbReference>
<dbReference type="PANTHER" id="PTHR23227:SF67">
    <property type="entry name" value="CRANIOFACIAL DEVELOPMENT PROTEIN 2-LIKE"/>
    <property type="match status" value="1"/>
</dbReference>
<proteinExistence type="predicted"/>
<accession>A0AA36DIF3</accession>
<dbReference type="InterPro" id="IPR036691">
    <property type="entry name" value="Endo/exonu/phosph_ase_sf"/>
</dbReference>
<reference evidence="1" key="1">
    <citation type="submission" date="2023-07" db="EMBL/GenBank/DDBJ databases">
        <authorList>
            <consortium name="CYATHOMIX"/>
        </authorList>
    </citation>
    <scope>NUCLEOTIDE SEQUENCE</scope>
    <source>
        <strain evidence="1">N/A</strain>
    </source>
</reference>
<evidence type="ECO:0000313" key="2">
    <source>
        <dbReference type="Proteomes" id="UP001176961"/>
    </source>
</evidence>
<organism evidence="1 2">
    <name type="scientific">Cylicocyclus nassatus</name>
    <name type="common">Nematode worm</name>
    <dbReference type="NCBI Taxonomy" id="53992"/>
    <lineage>
        <taxon>Eukaryota</taxon>
        <taxon>Metazoa</taxon>
        <taxon>Ecdysozoa</taxon>
        <taxon>Nematoda</taxon>
        <taxon>Chromadorea</taxon>
        <taxon>Rhabditida</taxon>
        <taxon>Rhabditina</taxon>
        <taxon>Rhabditomorpha</taxon>
        <taxon>Strongyloidea</taxon>
        <taxon>Strongylidae</taxon>
        <taxon>Cylicocyclus</taxon>
    </lineage>
</organism>
<keyword evidence="2" id="KW-1185">Reference proteome</keyword>
<dbReference type="Proteomes" id="UP001176961">
    <property type="component" value="Unassembled WGS sequence"/>
</dbReference>